<evidence type="ECO:0000256" key="3">
    <source>
        <dbReference type="ARBA" id="ARBA00022741"/>
    </source>
</evidence>
<comment type="catalytic activity">
    <reaction evidence="14 15">
        <text>ATP + H2O = ADP + phosphate + H(+)</text>
        <dbReference type="Rhea" id="RHEA:13065"/>
        <dbReference type="ChEBI" id="CHEBI:15377"/>
        <dbReference type="ChEBI" id="CHEBI:15378"/>
        <dbReference type="ChEBI" id="CHEBI:30616"/>
        <dbReference type="ChEBI" id="CHEBI:43474"/>
        <dbReference type="ChEBI" id="CHEBI:456216"/>
        <dbReference type="EC" id="5.6.2.4"/>
    </reaction>
</comment>
<dbReference type="EMBL" id="FOXR01000016">
    <property type="protein sequence ID" value="SFQ17855.1"/>
    <property type="molecule type" value="Genomic_DNA"/>
</dbReference>
<dbReference type="CDD" id="cd17992">
    <property type="entry name" value="DEXHc_RecG"/>
    <property type="match status" value="1"/>
</dbReference>
<dbReference type="NCBIfam" id="NF008165">
    <property type="entry name" value="PRK10917.1-3"/>
    <property type="match status" value="1"/>
</dbReference>
<evidence type="ECO:0000256" key="14">
    <source>
        <dbReference type="ARBA" id="ARBA00048988"/>
    </source>
</evidence>
<evidence type="ECO:0000256" key="1">
    <source>
        <dbReference type="ARBA" id="ARBA00007504"/>
    </source>
</evidence>
<keyword evidence="9 15" id="KW-0233">DNA recombination</keyword>
<keyword evidence="19" id="KW-1185">Reference proteome</keyword>
<dbReference type="Pfam" id="PF00271">
    <property type="entry name" value="Helicase_C"/>
    <property type="match status" value="1"/>
</dbReference>
<keyword evidence="5 15" id="KW-0378">Hydrolase</keyword>
<dbReference type="InterPro" id="IPR014001">
    <property type="entry name" value="Helicase_ATP-bd"/>
</dbReference>
<dbReference type="InterPro" id="IPR045562">
    <property type="entry name" value="RecG_dom3_C"/>
</dbReference>
<dbReference type="NCBIfam" id="NF008168">
    <property type="entry name" value="PRK10917.2-2"/>
    <property type="match status" value="1"/>
</dbReference>
<evidence type="ECO:0000256" key="7">
    <source>
        <dbReference type="ARBA" id="ARBA00022840"/>
    </source>
</evidence>
<dbReference type="CDD" id="cd04488">
    <property type="entry name" value="RecG_wedge_OBF"/>
    <property type="match status" value="1"/>
</dbReference>
<feature type="domain" description="Helicase C-terminal" evidence="17">
    <location>
        <begin position="455"/>
        <end position="615"/>
    </location>
</feature>
<dbReference type="EC" id="5.6.2.4" evidence="13 15"/>
<dbReference type="Proteomes" id="UP000198577">
    <property type="component" value="Unassembled WGS sequence"/>
</dbReference>
<dbReference type="InterPro" id="IPR033454">
    <property type="entry name" value="RecG_wedge"/>
</dbReference>
<evidence type="ECO:0000256" key="13">
    <source>
        <dbReference type="ARBA" id="ARBA00034808"/>
    </source>
</evidence>
<dbReference type="GO" id="GO:0006310">
    <property type="term" value="P:DNA recombination"/>
    <property type="evidence" value="ECO:0007669"/>
    <property type="project" value="UniProtKB-UniRule"/>
</dbReference>
<feature type="domain" description="Helicase ATP-binding" evidence="16">
    <location>
        <begin position="275"/>
        <end position="436"/>
    </location>
</feature>
<evidence type="ECO:0000256" key="2">
    <source>
        <dbReference type="ARBA" id="ARBA00017846"/>
    </source>
</evidence>
<dbReference type="GO" id="GO:0043138">
    <property type="term" value="F:3'-5' DNA helicase activity"/>
    <property type="evidence" value="ECO:0007669"/>
    <property type="project" value="UniProtKB-EC"/>
</dbReference>
<dbReference type="InterPro" id="IPR012340">
    <property type="entry name" value="NA-bd_OB-fold"/>
</dbReference>
<dbReference type="PANTHER" id="PTHR47964">
    <property type="entry name" value="ATP-DEPENDENT DNA HELICASE HOMOLOG RECG, CHLOROPLASTIC"/>
    <property type="match status" value="1"/>
</dbReference>
<evidence type="ECO:0000256" key="11">
    <source>
        <dbReference type="ARBA" id="ARBA00023235"/>
    </source>
</evidence>
<dbReference type="NCBIfam" id="TIGR00643">
    <property type="entry name" value="recG"/>
    <property type="match status" value="1"/>
</dbReference>
<keyword evidence="7 15" id="KW-0067">ATP-binding</keyword>
<evidence type="ECO:0000256" key="9">
    <source>
        <dbReference type="ARBA" id="ARBA00023172"/>
    </source>
</evidence>
<dbReference type="GO" id="GO:0003677">
    <property type="term" value="F:DNA binding"/>
    <property type="evidence" value="ECO:0007669"/>
    <property type="project" value="UniProtKB-KW"/>
</dbReference>
<keyword evidence="8" id="KW-0238">DNA-binding</keyword>
<sequence>MSILKQDVQFIKGVGPKKAARLNKLGIKTVEDALQHFPRDYEIWRGIKKVANAVDGEDASFVVTFVGNANTQKPRKGLTITTWRAKDDTGYLWCVWFNQPYRSNMYSTDKLYFVRGRVEYRYGMVQLQNPIVEEYVPEKHDGSKILPIYPLTEGITQKDMRNLMAEALKRVEGSLNDEFPADLRKRFKLAEKNFAMRHIHFPQSLQALEEARRRLVFEELFFMKMALHLIREKNHSNNRGLSFEWDHKAFEEFVQRLPFPLTNAQKRVVDEILRDLKSGRVMNRLVQGDVGSGKTVVAALALYCAVLSGYQGAMMVPTEILARQHYATLKELFDGTGVKVECLVGGMKNVEKESIRFRLATGDIDILVGTHAVIEDGVNFKNLGLVITDEQHRFGVRQRAALQQKGQSPHMLVMSATPIPRTLALMFYGDLDVSVIDELPPGRKPVKTYHVPPSMKDRVLEFIKRQVAEGRQAYMVCPLVEESDAIDSQSAIELFETLRRGELADLRLGLLHGRMKPAEKESVMEAFAAGQIDVLISTTVIEVGVNVPNATVMVIENAERFGLAQLHQLRGRVGRGEHQSYCILIADAKTKEIYERMKVMTKSNDGFEIAEKDLQLRGPGDFLGVKQHGLPEFKIANLVRDIGILKQVDLAVRQVLQQRDNPAYKALIEYTMDKFNEQLNEITFN</sequence>
<reference evidence="18 19" key="1">
    <citation type="submission" date="2016-10" db="EMBL/GenBank/DDBJ databases">
        <authorList>
            <person name="de Groot N.N."/>
        </authorList>
    </citation>
    <scope>NUCLEOTIDE SEQUENCE [LARGE SCALE GENOMIC DNA]</scope>
    <source>
        <strain evidence="18 19">DSM 20678</strain>
    </source>
</reference>
<dbReference type="Gene3D" id="2.40.50.140">
    <property type="entry name" value="Nucleic acid-binding proteins"/>
    <property type="match status" value="1"/>
</dbReference>
<dbReference type="OrthoDB" id="9804325at2"/>
<name>A0A1I5WDV2_9FIRM</name>
<dbReference type="GO" id="GO:0005524">
    <property type="term" value="F:ATP binding"/>
    <property type="evidence" value="ECO:0007669"/>
    <property type="project" value="UniProtKB-KW"/>
</dbReference>
<evidence type="ECO:0000313" key="18">
    <source>
        <dbReference type="EMBL" id="SFQ17855.1"/>
    </source>
</evidence>
<evidence type="ECO:0000256" key="5">
    <source>
        <dbReference type="ARBA" id="ARBA00022801"/>
    </source>
</evidence>
<evidence type="ECO:0000256" key="10">
    <source>
        <dbReference type="ARBA" id="ARBA00023204"/>
    </source>
</evidence>
<dbReference type="STRING" id="937334.SAMN05444406_11611"/>
<evidence type="ECO:0000256" key="8">
    <source>
        <dbReference type="ARBA" id="ARBA00023125"/>
    </source>
</evidence>
<dbReference type="InterPro" id="IPR004609">
    <property type="entry name" value="ATP-dep_DNA_helicase_RecG"/>
</dbReference>
<dbReference type="GO" id="GO:0016887">
    <property type="term" value="F:ATP hydrolysis activity"/>
    <property type="evidence" value="ECO:0007669"/>
    <property type="project" value="RHEA"/>
</dbReference>
<dbReference type="Pfam" id="PF00270">
    <property type="entry name" value="DEAD"/>
    <property type="match status" value="1"/>
</dbReference>
<keyword evidence="4 15" id="KW-0227">DNA damage</keyword>
<evidence type="ECO:0000256" key="15">
    <source>
        <dbReference type="RuleBase" id="RU363016"/>
    </source>
</evidence>
<gene>
    <name evidence="18" type="ORF">SAMN05444406_11611</name>
</gene>
<dbReference type="GO" id="GO:0006281">
    <property type="term" value="P:DNA repair"/>
    <property type="evidence" value="ECO:0007669"/>
    <property type="project" value="UniProtKB-UniRule"/>
</dbReference>
<dbReference type="InterPro" id="IPR047112">
    <property type="entry name" value="RecG/Mfd"/>
</dbReference>
<dbReference type="SMART" id="SM00487">
    <property type="entry name" value="DEXDc"/>
    <property type="match status" value="1"/>
</dbReference>
<dbReference type="InterPro" id="IPR027417">
    <property type="entry name" value="P-loop_NTPase"/>
</dbReference>
<dbReference type="PROSITE" id="PS51192">
    <property type="entry name" value="HELICASE_ATP_BIND_1"/>
    <property type="match status" value="1"/>
</dbReference>
<accession>A0A1I5WDV2</accession>
<keyword evidence="11" id="KW-0413">Isomerase</keyword>
<proteinExistence type="inferred from homology"/>
<evidence type="ECO:0000259" key="17">
    <source>
        <dbReference type="PROSITE" id="PS51194"/>
    </source>
</evidence>
<dbReference type="InterPro" id="IPR011545">
    <property type="entry name" value="DEAD/DEAH_box_helicase_dom"/>
</dbReference>
<dbReference type="PANTHER" id="PTHR47964:SF1">
    <property type="entry name" value="ATP-DEPENDENT DNA HELICASE HOMOLOG RECG, CHLOROPLASTIC"/>
    <property type="match status" value="1"/>
</dbReference>
<evidence type="ECO:0000313" key="19">
    <source>
        <dbReference type="Proteomes" id="UP000198577"/>
    </source>
</evidence>
<evidence type="ECO:0000256" key="12">
    <source>
        <dbReference type="ARBA" id="ARBA00034617"/>
    </source>
</evidence>
<dbReference type="AlphaFoldDB" id="A0A1I5WDV2"/>
<dbReference type="SUPFAM" id="SSF50249">
    <property type="entry name" value="Nucleic acid-binding proteins"/>
    <property type="match status" value="1"/>
</dbReference>
<dbReference type="PROSITE" id="PS51194">
    <property type="entry name" value="HELICASE_CTER"/>
    <property type="match status" value="1"/>
</dbReference>
<protein>
    <recommendedName>
        <fullName evidence="2 15">ATP-dependent DNA helicase RecG</fullName>
        <ecNumber evidence="13 15">5.6.2.4</ecNumber>
    </recommendedName>
</protein>
<dbReference type="Pfam" id="PF19833">
    <property type="entry name" value="RecG_dom3_C"/>
    <property type="match status" value="1"/>
</dbReference>
<dbReference type="Gene3D" id="3.40.50.300">
    <property type="entry name" value="P-loop containing nucleotide triphosphate hydrolases"/>
    <property type="match status" value="2"/>
</dbReference>
<evidence type="ECO:0000256" key="4">
    <source>
        <dbReference type="ARBA" id="ARBA00022763"/>
    </source>
</evidence>
<organism evidence="18 19">
    <name type="scientific">Caldicoprobacter faecalis</name>
    <dbReference type="NCBI Taxonomy" id="937334"/>
    <lineage>
        <taxon>Bacteria</taxon>
        <taxon>Bacillati</taxon>
        <taxon>Bacillota</taxon>
        <taxon>Clostridia</taxon>
        <taxon>Caldicoprobacterales</taxon>
        <taxon>Caldicoprobacteraceae</taxon>
        <taxon>Caldicoprobacter</taxon>
    </lineage>
</organism>
<keyword evidence="6 15" id="KW-0347">Helicase</keyword>
<keyword evidence="10 15" id="KW-0234">DNA repair</keyword>
<dbReference type="SMART" id="SM00490">
    <property type="entry name" value="HELICc"/>
    <property type="match status" value="2"/>
</dbReference>
<dbReference type="CDD" id="cd18811">
    <property type="entry name" value="SF2_C_RecG"/>
    <property type="match status" value="1"/>
</dbReference>
<comment type="catalytic activity">
    <reaction evidence="12 15">
        <text>Couples ATP hydrolysis with the unwinding of duplex DNA by translocating in the 3'-5' direction.</text>
        <dbReference type="EC" id="5.6.2.4"/>
    </reaction>
</comment>
<dbReference type="SUPFAM" id="SSF52540">
    <property type="entry name" value="P-loop containing nucleoside triphosphate hydrolases"/>
    <property type="match status" value="2"/>
</dbReference>
<dbReference type="InterPro" id="IPR001650">
    <property type="entry name" value="Helicase_C-like"/>
</dbReference>
<comment type="similarity">
    <text evidence="1 15">Belongs to the helicase family. RecG subfamily.</text>
</comment>
<keyword evidence="3 15" id="KW-0547">Nucleotide-binding</keyword>
<dbReference type="Pfam" id="PF17191">
    <property type="entry name" value="RecG_wedge"/>
    <property type="match status" value="1"/>
</dbReference>
<comment type="function">
    <text evidence="15">Plays a critical role in recombination and DNA repair. Helps process Holliday junction intermediates to mature products by catalyzing branch migration. Has replication fork regression activity, unwinds stalled or blocked replication forks to make a HJ that can be resolved. Has a DNA unwinding activity characteristic of a DNA helicase with 3'-5' polarity.</text>
</comment>
<evidence type="ECO:0000256" key="6">
    <source>
        <dbReference type="ARBA" id="ARBA00022806"/>
    </source>
</evidence>
<evidence type="ECO:0000259" key="16">
    <source>
        <dbReference type="PROSITE" id="PS51192"/>
    </source>
</evidence>